<dbReference type="OrthoDB" id="270009at2759"/>
<feature type="region of interest" description="Disordered" evidence="10">
    <location>
        <begin position="172"/>
        <end position="198"/>
    </location>
</feature>
<feature type="binding site" evidence="7">
    <location>
        <position position="284"/>
    </location>
    <ligand>
        <name>Cu cation</name>
        <dbReference type="ChEBI" id="CHEBI:23378"/>
    </ligand>
</feature>
<keyword evidence="13" id="KW-1185">Reference proteome</keyword>
<keyword evidence="7" id="KW-0479">Metal-binding</keyword>
<dbReference type="FunFam" id="3.40.30.10:FF:000013">
    <property type="entry name" value="Blast:Protein SCO1 homolog, mitochondrial"/>
    <property type="match status" value="1"/>
</dbReference>
<evidence type="ECO:0000313" key="13">
    <source>
        <dbReference type="Proteomes" id="UP000308730"/>
    </source>
</evidence>
<dbReference type="SUPFAM" id="SSF52833">
    <property type="entry name" value="Thioredoxin-like"/>
    <property type="match status" value="1"/>
</dbReference>
<evidence type="ECO:0000256" key="2">
    <source>
        <dbReference type="ARBA" id="ARBA00010996"/>
    </source>
</evidence>
<keyword evidence="5 7" id="KW-0186">Copper</keyword>
<dbReference type="PANTHER" id="PTHR12151">
    <property type="entry name" value="ELECTRON TRANSPORT PROTIN SCO1/SENC FAMILY MEMBER"/>
    <property type="match status" value="1"/>
</dbReference>
<comment type="similarity">
    <text evidence="2">Belongs to the SCO1/2 family.</text>
</comment>
<comment type="similarity">
    <text evidence="1 9">Belongs to the CGI121/TPRKB family.</text>
</comment>
<dbReference type="Pfam" id="PF02630">
    <property type="entry name" value="SCO1-SenC"/>
    <property type="match status" value="1"/>
</dbReference>
<comment type="function">
    <text evidence="6">Component of the EKC/KEOPS complex that is required for the formation of a threonylcarbamoyl group on adenosine at position 37 (t(6)A37) in tRNAs that read codons beginning with adenine. The complex is probably involved in the transfer of the threonylcarbamoyl moiety of threonylcarbamoyl-AMP (TC-AMP) to the N6 group of A37. CGI121 acts as an allosteric effector that regulates the t(6)A activity of the complex. The EKC/KEOPS complex also promotes both telomere uncapping and telomere elongation. The complex is required for efficient recruitment of transcriptional coactivators. CGI121 is not required for tRNA modification.</text>
</comment>
<evidence type="ECO:0000256" key="10">
    <source>
        <dbReference type="SAM" id="MobiDB-lite"/>
    </source>
</evidence>
<dbReference type="InterPro" id="IPR003782">
    <property type="entry name" value="SCO1/SenC"/>
</dbReference>
<evidence type="ECO:0000256" key="7">
    <source>
        <dbReference type="PIRSR" id="PIRSR603782-1"/>
    </source>
</evidence>
<evidence type="ECO:0000256" key="5">
    <source>
        <dbReference type="ARBA" id="ARBA00023008"/>
    </source>
</evidence>
<dbReference type="Proteomes" id="UP000308730">
    <property type="component" value="Unassembled WGS sequence"/>
</dbReference>
<dbReference type="InterPro" id="IPR013766">
    <property type="entry name" value="Thioredoxin_domain"/>
</dbReference>
<name>A0A4S4N026_9APHY</name>
<keyword evidence="9" id="KW-0539">Nucleus</keyword>
<dbReference type="AlphaFoldDB" id="A0A4S4N026"/>
<dbReference type="PROSITE" id="PS51352">
    <property type="entry name" value="THIOREDOXIN_2"/>
    <property type="match status" value="1"/>
</dbReference>
<feature type="binding site" evidence="7">
    <location>
        <position position="288"/>
    </location>
    <ligand>
        <name>Cu cation</name>
        <dbReference type="ChEBI" id="CHEBI:23378"/>
    </ligand>
</feature>
<accession>A0A4S4N026</accession>
<evidence type="ECO:0000256" key="1">
    <source>
        <dbReference type="ARBA" id="ARBA00005546"/>
    </source>
</evidence>
<evidence type="ECO:0000313" key="12">
    <source>
        <dbReference type="EMBL" id="THH32176.1"/>
    </source>
</evidence>
<dbReference type="SUPFAM" id="SSF143870">
    <property type="entry name" value="PF0523-like"/>
    <property type="match status" value="1"/>
</dbReference>
<comment type="caution">
    <text evidence="12">The sequence shown here is derived from an EMBL/GenBank/DDBJ whole genome shotgun (WGS) entry which is preliminary data.</text>
</comment>
<feature type="binding site" evidence="7">
    <location>
        <position position="375"/>
    </location>
    <ligand>
        <name>Cu cation</name>
        <dbReference type="ChEBI" id="CHEBI:23378"/>
    </ligand>
</feature>
<evidence type="ECO:0000256" key="9">
    <source>
        <dbReference type="RuleBase" id="RU004398"/>
    </source>
</evidence>
<dbReference type="InterPro" id="IPR013926">
    <property type="entry name" value="CGI121/TPRKB"/>
</dbReference>
<protein>
    <recommendedName>
        <fullName evidence="4">EKC/KEOPS complex subunit CGI121</fullName>
    </recommendedName>
    <alternativeName>
        <fullName evidence="3">EKC/KEOPS complex subunit cgi121</fullName>
    </alternativeName>
</protein>
<evidence type="ECO:0000259" key="11">
    <source>
        <dbReference type="PROSITE" id="PS51352"/>
    </source>
</evidence>
<feature type="domain" description="Thioredoxin" evidence="11">
    <location>
        <begin position="235"/>
        <end position="410"/>
    </location>
</feature>
<dbReference type="GO" id="GO:0005739">
    <property type="term" value="C:mitochondrion"/>
    <property type="evidence" value="ECO:0007669"/>
    <property type="project" value="GOC"/>
</dbReference>
<dbReference type="CDD" id="cd02968">
    <property type="entry name" value="SCO"/>
    <property type="match status" value="1"/>
</dbReference>
<dbReference type="GO" id="GO:0033617">
    <property type="term" value="P:mitochondrial respiratory chain complex IV assembly"/>
    <property type="evidence" value="ECO:0007669"/>
    <property type="project" value="TreeGrafter"/>
</dbReference>
<proteinExistence type="inferred from homology"/>
<keyword evidence="8" id="KW-1015">Disulfide bond</keyword>
<reference evidence="12 13" key="1">
    <citation type="submission" date="2019-02" db="EMBL/GenBank/DDBJ databases">
        <title>Genome sequencing of the rare red list fungi Antrodiella citrinella (Flaviporus citrinellus).</title>
        <authorList>
            <person name="Buettner E."/>
            <person name="Kellner H."/>
        </authorList>
    </citation>
    <scope>NUCLEOTIDE SEQUENCE [LARGE SCALE GENOMIC DNA]</scope>
    <source>
        <strain evidence="12 13">DSM 108506</strain>
    </source>
</reference>
<dbReference type="InterPro" id="IPR036249">
    <property type="entry name" value="Thioredoxin-like_sf"/>
</dbReference>
<dbReference type="Pfam" id="PF08617">
    <property type="entry name" value="CGI-121"/>
    <property type="match status" value="1"/>
</dbReference>
<evidence type="ECO:0000256" key="4">
    <source>
        <dbReference type="ARBA" id="ARBA00016009"/>
    </source>
</evidence>
<organism evidence="12 13">
    <name type="scientific">Antrodiella citrinella</name>
    <dbReference type="NCBI Taxonomy" id="2447956"/>
    <lineage>
        <taxon>Eukaryota</taxon>
        <taxon>Fungi</taxon>
        <taxon>Dikarya</taxon>
        <taxon>Basidiomycota</taxon>
        <taxon>Agaricomycotina</taxon>
        <taxon>Agaricomycetes</taxon>
        <taxon>Polyporales</taxon>
        <taxon>Steccherinaceae</taxon>
        <taxon>Antrodiella</taxon>
    </lineage>
</organism>
<evidence type="ECO:0000256" key="8">
    <source>
        <dbReference type="PIRSR" id="PIRSR603782-2"/>
    </source>
</evidence>
<dbReference type="PANTHER" id="PTHR12151:SF5">
    <property type="entry name" value="AT19154P"/>
    <property type="match status" value="1"/>
</dbReference>
<feature type="disulfide bond" description="Redox-active" evidence="8">
    <location>
        <begin position="284"/>
        <end position="288"/>
    </location>
</feature>
<dbReference type="EMBL" id="SGPM01000028">
    <property type="protein sequence ID" value="THH32176.1"/>
    <property type="molecule type" value="Genomic_DNA"/>
</dbReference>
<dbReference type="GO" id="GO:0005507">
    <property type="term" value="F:copper ion binding"/>
    <property type="evidence" value="ECO:0007669"/>
    <property type="project" value="UniProtKB-ARBA"/>
</dbReference>
<dbReference type="Gene3D" id="3.30.2380.10">
    <property type="entry name" value="CGI121/TPRKB"/>
    <property type="match status" value="1"/>
</dbReference>
<dbReference type="InterPro" id="IPR036504">
    <property type="entry name" value="CGI121/TPRKB_sf"/>
</dbReference>
<evidence type="ECO:0000256" key="6">
    <source>
        <dbReference type="ARBA" id="ARBA00025043"/>
    </source>
</evidence>
<evidence type="ECO:0000256" key="3">
    <source>
        <dbReference type="ARBA" id="ARBA00015316"/>
    </source>
</evidence>
<sequence length="420" mass="46814">MESFTYSHFPADVSSVHVALFTNVSNSAQLKQRLISAASMLGLEGEEERAVVNFAFIDARLVRFLVHLQTAIYQAILAHLQGALRTRTDIASTLLSTAQKVALQISDAIRRYGVSETTKYLILVRIGDPEDATVEKQMTNIVEGDLSSLSSLQDIADWGLIRKARLLDLFSSSSPTPSSSRRLLARKYSTPTPEGSKTRDRAAVGVFTPKAAGLFVATGLALFAYFKYEKERLHEQRQKQLEDQQVGRPNVGGPLNLLTHQGKPFTEQDLVGHWSLVYFGFTNCPDICPEELDKMSAAVEKLDKEYGEVVQPIFISVDPARDSQSQIARYVADFHPRLLGLYGDYAATKAACKSYRVYFSTPPDAKATDDYLVDHSIFFYFMDPNGKFVDAFGKVTTEEDVIARVKKEITSWKDRTGKIV</sequence>
<dbReference type="Gene3D" id="3.40.30.10">
    <property type="entry name" value="Glutaredoxin"/>
    <property type="match status" value="1"/>
</dbReference>
<gene>
    <name evidence="12" type="ORF">EUX98_g2017</name>
</gene>